<gene>
    <name evidence="1" type="ORF">C8E03_102137</name>
</gene>
<sequence length="50" mass="6116">MKGNLSLERYQIILASRITFKEEKCENVKIVHVSKFDWEVFRNKLDKRFK</sequence>
<comment type="caution">
    <text evidence="1">The sequence shown here is derived from an EMBL/GenBank/DDBJ whole genome shotgun (WGS) entry which is preliminary data.</text>
</comment>
<evidence type="ECO:0000313" key="2">
    <source>
        <dbReference type="Proteomes" id="UP000247523"/>
    </source>
</evidence>
<dbReference type="AlphaFoldDB" id="A0A318ETX6"/>
<protein>
    <submittedName>
        <fullName evidence="1">Uncharacterized protein</fullName>
    </submittedName>
</protein>
<accession>A0A318ETX6</accession>
<proteinExistence type="predicted"/>
<evidence type="ECO:0000313" key="1">
    <source>
        <dbReference type="EMBL" id="PXV93369.1"/>
    </source>
</evidence>
<dbReference type="EMBL" id="QICS01000002">
    <property type="protein sequence ID" value="PXV93369.1"/>
    <property type="molecule type" value="Genomic_DNA"/>
</dbReference>
<dbReference type="RefSeq" id="WP_170122897.1">
    <property type="nucleotide sequence ID" value="NZ_NOKA02000078.1"/>
</dbReference>
<organism evidence="1 2">
    <name type="scientific">Lachnotalea glycerini</name>
    <dbReference type="NCBI Taxonomy" id="1763509"/>
    <lineage>
        <taxon>Bacteria</taxon>
        <taxon>Bacillati</taxon>
        <taxon>Bacillota</taxon>
        <taxon>Clostridia</taxon>
        <taxon>Lachnospirales</taxon>
        <taxon>Lachnospiraceae</taxon>
        <taxon>Lachnotalea</taxon>
    </lineage>
</organism>
<name>A0A318ETX6_9FIRM</name>
<dbReference type="Proteomes" id="UP000247523">
    <property type="component" value="Unassembled WGS sequence"/>
</dbReference>
<reference evidence="1 2" key="1">
    <citation type="submission" date="2018-05" db="EMBL/GenBank/DDBJ databases">
        <title>Genomic Encyclopedia of Type Strains, Phase IV (KMG-IV): sequencing the most valuable type-strain genomes for metagenomic binning, comparative biology and taxonomic classification.</title>
        <authorList>
            <person name="Goeker M."/>
        </authorList>
    </citation>
    <scope>NUCLEOTIDE SEQUENCE [LARGE SCALE GENOMIC DNA]</scope>
    <source>
        <strain evidence="1 2">DSM 28816</strain>
    </source>
</reference>